<sequence length="143" mass="16189">MSVNDVVNDESRRCLTRSNHSLGMVCTISPNLVCLGYESDPQSYRRQCESSRHWRRMFHAVPESFNGRQCDPVPQGKGDPHSASSVRCLMNWSRMSFKPKKSRSLSIRKGKLDEDDSFKVASQDLSRSVKSPSRALEDGMSHP</sequence>
<accession>A0AAV4CKS4</accession>
<keyword evidence="3" id="KW-1185">Reference proteome</keyword>
<protein>
    <submittedName>
        <fullName evidence="2">Uncharacterized protein</fullName>
    </submittedName>
</protein>
<dbReference type="AlphaFoldDB" id="A0AAV4CKS4"/>
<proteinExistence type="predicted"/>
<organism evidence="2 3">
    <name type="scientific">Plakobranchus ocellatus</name>
    <dbReference type="NCBI Taxonomy" id="259542"/>
    <lineage>
        <taxon>Eukaryota</taxon>
        <taxon>Metazoa</taxon>
        <taxon>Spiralia</taxon>
        <taxon>Lophotrochozoa</taxon>
        <taxon>Mollusca</taxon>
        <taxon>Gastropoda</taxon>
        <taxon>Heterobranchia</taxon>
        <taxon>Euthyneura</taxon>
        <taxon>Panpulmonata</taxon>
        <taxon>Sacoglossa</taxon>
        <taxon>Placobranchoidea</taxon>
        <taxon>Plakobranchidae</taxon>
        <taxon>Plakobranchus</taxon>
    </lineage>
</organism>
<feature type="region of interest" description="Disordered" evidence="1">
    <location>
        <begin position="65"/>
        <end position="84"/>
    </location>
</feature>
<evidence type="ECO:0000313" key="2">
    <source>
        <dbReference type="EMBL" id="GFO32027.1"/>
    </source>
</evidence>
<comment type="caution">
    <text evidence="2">The sequence shown here is derived from an EMBL/GenBank/DDBJ whole genome shotgun (WGS) entry which is preliminary data.</text>
</comment>
<dbReference type="EMBL" id="BLXT01006539">
    <property type="protein sequence ID" value="GFO32027.1"/>
    <property type="molecule type" value="Genomic_DNA"/>
</dbReference>
<gene>
    <name evidence="2" type="ORF">PoB_005853200</name>
</gene>
<evidence type="ECO:0000313" key="3">
    <source>
        <dbReference type="Proteomes" id="UP000735302"/>
    </source>
</evidence>
<feature type="region of interest" description="Disordered" evidence="1">
    <location>
        <begin position="100"/>
        <end position="143"/>
    </location>
</feature>
<reference evidence="2 3" key="1">
    <citation type="journal article" date="2021" name="Elife">
        <title>Chloroplast acquisition without the gene transfer in kleptoplastic sea slugs, Plakobranchus ocellatus.</title>
        <authorList>
            <person name="Maeda T."/>
            <person name="Takahashi S."/>
            <person name="Yoshida T."/>
            <person name="Shimamura S."/>
            <person name="Takaki Y."/>
            <person name="Nagai Y."/>
            <person name="Toyoda A."/>
            <person name="Suzuki Y."/>
            <person name="Arimoto A."/>
            <person name="Ishii H."/>
            <person name="Satoh N."/>
            <person name="Nishiyama T."/>
            <person name="Hasebe M."/>
            <person name="Maruyama T."/>
            <person name="Minagawa J."/>
            <person name="Obokata J."/>
            <person name="Shigenobu S."/>
        </authorList>
    </citation>
    <scope>NUCLEOTIDE SEQUENCE [LARGE SCALE GENOMIC DNA]</scope>
</reference>
<feature type="compositionally biased region" description="Basic residues" evidence="1">
    <location>
        <begin position="100"/>
        <end position="109"/>
    </location>
</feature>
<dbReference type="Proteomes" id="UP000735302">
    <property type="component" value="Unassembled WGS sequence"/>
</dbReference>
<evidence type="ECO:0000256" key="1">
    <source>
        <dbReference type="SAM" id="MobiDB-lite"/>
    </source>
</evidence>
<name>A0AAV4CKS4_9GAST</name>